<feature type="transmembrane region" description="Helical" evidence="6">
    <location>
        <begin position="426"/>
        <end position="449"/>
    </location>
</feature>
<dbReference type="InterPro" id="IPR011701">
    <property type="entry name" value="MFS"/>
</dbReference>
<feature type="transmembrane region" description="Helical" evidence="6">
    <location>
        <begin position="266"/>
        <end position="287"/>
    </location>
</feature>
<keyword evidence="2" id="KW-0813">Transport</keyword>
<feature type="transmembrane region" description="Helical" evidence="6">
    <location>
        <begin position="6"/>
        <end position="24"/>
    </location>
</feature>
<sequence>MSDYEVHWAVSIFFLAYLIFEIPSNVLMRYLGLTSYLSLSMISCGSIAVGMAFVTNARELMIVRALLGMAQSGYFPGIIIYISWWYCKKQRTMRLAIVFTAAITANALNGLLAYCFTFMKHVGGLKDWQWMFLLESAPIIPLGIVTWLFLDNIPNTVRWLKPSDQQTLTNCLLQDAGVSMNELTQNRIPSCQQIFCVFNDWRIYMYAVIAMGNYAITKYLTAYLPSLVHLMGYRPAEAHLLAIPPYTIACISCLLVGYSSSRRNEHVYHLVSCLLVALVGFVLWITLPVNAKVVMYISTCIACCGMFSAFPLLLSWLTNTINGRTETAMAISFIMGIGQIGGIVLPLLIFEIPSNVLMRYLGLTSYLSLSMISCGSIAVGMAFVTNAQELMIVRALLGMAQSGYFPGIIIYISWWYCKKQRTMRMAIVFTAAIAANALNGLLAYCFTFMKHVGGLKDWQWMFLLESAPIIPLGIVTWLFLDNIPNTVRWLKPSDQQTLTNCLLQDAGVSMNELTQNRIPSCQQIFCVFNDWRIYMYAIIAMGNYAVTKYLTAYLPSLVHLMGYHPAEAHLLTIPPYTIACISCLLVGYSSSRRNEHVYHLVACLLVALVGFVLWITLPVNAKVVMYISTCIACCGMFSAFPLLLSWLTNTINGRTETAMAISFIMGIGQIGGIVLPLVYDDGIPGNRRGHLICVGLICTSLITTFILHFCSILEKRCRIILTLAFRNSKIPVEESEDLPKY</sequence>
<feature type="transmembrane region" description="Helical" evidence="6">
    <location>
        <begin position="294"/>
        <end position="317"/>
    </location>
</feature>
<evidence type="ECO:0000256" key="6">
    <source>
        <dbReference type="SAM" id="Phobius"/>
    </source>
</evidence>
<reference evidence="8" key="1">
    <citation type="submission" date="2021-02" db="EMBL/GenBank/DDBJ databases">
        <authorList>
            <person name="Nowell W R."/>
        </authorList>
    </citation>
    <scope>NUCLEOTIDE SEQUENCE</scope>
</reference>
<evidence type="ECO:0000256" key="1">
    <source>
        <dbReference type="ARBA" id="ARBA00004141"/>
    </source>
</evidence>
<comment type="caution">
    <text evidence="8">The sequence shown here is derived from an EMBL/GenBank/DDBJ whole genome shotgun (WGS) entry which is preliminary data.</text>
</comment>
<dbReference type="Proteomes" id="UP000663845">
    <property type="component" value="Unassembled WGS sequence"/>
</dbReference>
<feature type="transmembrane region" description="Helical" evidence="6">
    <location>
        <begin position="96"/>
        <end position="119"/>
    </location>
</feature>
<keyword evidence="5 6" id="KW-0472">Membrane</keyword>
<evidence type="ECO:0000259" key="7">
    <source>
        <dbReference type="PROSITE" id="PS50850"/>
    </source>
</evidence>
<dbReference type="EMBL" id="CAJNOG010000105">
    <property type="protein sequence ID" value="CAF0948970.1"/>
    <property type="molecule type" value="Genomic_DNA"/>
</dbReference>
<dbReference type="InterPro" id="IPR036259">
    <property type="entry name" value="MFS_trans_sf"/>
</dbReference>
<feature type="transmembrane region" description="Helical" evidence="6">
    <location>
        <begin position="597"/>
        <end position="617"/>
    </location>
</feature>
<evidence type="ECO:0000256" key="5">
    <source>
        <dbReference type="ARBA" id="ARBA00023136"/>
    </source>
</evidence>
<feature type="transmembrane region" description="Helical" evidence="6">
    <location>
        <begin position="573"/>
        <end position="590"/>
    </location>
</feature>
<feature type="transmembrane region" description="Helical" evidence="6">
    <location>
        <begin position="36"/>
        <end position="55"/>
    </location>
</feature>
<evidence type="ECO:0000313" key="8">
    <source>
        <dbReference type="EMBL" id="CAF0948970.1"/>
    </source>
</evidence>
<dbReference type="PROSITE" id="PS50850">
    <property type="entry name" value="MFS"/>
    <property type="match status" value="1"/>
</dbReference>
<feature type="transmembrane region" description="Helical" evidence="6">
    <location>
        <begin position="461"/>
        <end position="480"/>
    </location>
</feature>
<evidence type="ECO:0000313" key="9">
    <source>
        <dbReference type="Proteomes" id="UP000663845"/>
    </source>
</evidence>
<feature type="transmembrane region" description="Helical" evidence="6">
    <location>
        <begin position="533"/>
        <end position="553"/>
    </location>
</feature>
<dbReference type="InterPro" id="IPR020846">
    <property type="entry name" value="MFS_dom"/>
</dbReference>
<organism evidence="8 9">
    <name type="scientific">Adineta steineri</name>
    <dbReference type="NCBI Taxonomy" id="433720"/>
    <lineage>
        <taxon>Eukaryota</taxon>
        <taxon>Metazoa</taxon>
        <taxon>Spiralia</taxon>
        <taxon>Gnathifera</taxon>
        <taxon>Rotifera</taxon>
        <taxon>Eurotatoria</taxon>
        <taxon>Bdelloidea</taxon>
        <taxon>Adinetida</taxon>
        <taxon>Adinetidae</taxon>
        <taxon>Adineta</taxon>
    </lineage>
</organism>
<feature type="domain" description="Major facilitator superfamily (MFS) profile" evidence="7">
    <location>
        <begin position="1"/>
        <end position="388"/>
    </location>
</feature>
<dbReference type="Pfam" id="PF07690">
    <property type="entry name" value="MFS_1"/>
    <property type="match status" value="1"/>
</dbReference>
<comment type="subcellular location">
    <subcellularLocation>
        <location evidence="1">Membrane</location>
        <topology evidence="1">Multi-pass membrane protein</topology>
    </subcellularLocation>
</comment>
<feature type="transmembrane region" description="Helical" evidence="6">
    <location>
        <begin position="691"/>
        <end position="713"/>
    </location>
</feature>
<dbReference type="SUPFAM" id="SSF103473">
    <property type="entry name" value="MFS general substrate transporter"/>
    <property type="match status" value="2"/>
</dbReference>
<evidence type="ECO:0000256" key="3">
    <source>
        <dbReference type="ARBA" id="ARBA00022692"/>
    </source>
</evidence>
<feature type="transmembrane region" description="Helical" evidence="6">
    <location>
        <begin position="329"/>
        <end position="349"/>
    </location>
</feature>
<evidence type="ECO:0000256" key="4">
    <source>
        <dbReference type="ARBA" id="ARBA00022989"/>
    </source>
</evidence>
<dbReference type="GO" id="GO:0022857">
    <property type="term" value="F:transmembrane transporter activity"/>
    <property type="evidence" value="ECO:0007669"/>
    <property type="project" value="InterPro"/>
</dbReference>
<feature type="transmembrane region" description="Helical" evidence="6">
    <location>
        <begin position="61"/>
        <end position="84"/>
    </location>
</feature>
<dbReference type="PANTHER" id="PTHR43791">
    <property type="entry name" value="PERMEASE-RELATED"/>
    <property type="match status" value="1"/>
</dbReference>
<evidence type="ECO:0000256" key="2">
    <source>
        <dbReference type="ARBA" id="ARBA00022448"/>
    </source>
</evidence>
<keyword evidence="3 6" id="KW-0812">Transmembrane</keyword>
<feature type="transmembrane region" description="Helical" evidence="6">
    <location>
        <begin position="361"/>
        <end position="385"/>
    </location>
</feature>
<keyword evidence="4 6" id="KW-1133">Transmembrane helix</keyword>
<feature type="transmembrane region" description="Helical" evidence="6">
    <location>
        <begin position="131"/>
        <end position="150"/>
    </location>
</feature>
<dbReference type="Gene3D" id="1.20.1250.20">
    <property type="entry name" value="MFS general substrate transporter like domains"/>
    <property type="match status" value="4"/>
</dbReference>
<protein>
    <recommendedName>
        <fullName evidence="7">Major facilitator superfamily (MFS) profile domain-containing protein</fullName>
    </recommendedName>
</protein>
<feature type="transmembrane region" description="Helical" evidence="6">
    <location>
        <begin position="623"/>
        <end position="647"/>
    </location>
</feature>
<dbReference type="GO" id="GO:0016020">
    <property type="term" value="C:membrane"/>
    <property type="evidence" value="ECO:0007669"/>
    <property type="project" value="UniProtKB-SubCell"/>
</dbReference>
<dbReference type="PANTHER" id="PTHR43791:SF36">
    <property type="entry name" value="TRANSPORTER, PUTATIVE (AFU_ORTHOLOGUE AFUA_6G08340)-RELATED"/>
    <property type="match status" value="1"/>
</dbReference>
<feature type="transmembrane region" description="Helical" evidence="6">
    <location>
        <begin position="659"/>
        <end position="679"/>
    </location>
</feature>
<accession>A0A814D3S9</accession>
<feature type="transmembrane region" description="Helical" evidence="6">
    <location>
        <begin position="240"/>
        <end position="260"/>
    </location>
</feature>
<name>A0A814D3S9_9BILA</name>
<gene>
    <name evidence="8" type="ORF">JYZ213_LOCUS13181</name>
</gene>
<dbReference type="AlphaFoldDB" id="A0A814D3S9"/>
<proteinExistence type="predicted"/>